<evidence type="ECO:0000313" key="4">
    <source>
        <dbReference type="EMBL" id="SES20344.1"/>
    </source>
</evidence>
<feature type="domain" description="Helicase ATP-binding" evidence="2">
    <location>
        <begin position="457"/>
        <end position="616"/>
    </location>
</feature>
<dbReference type="SMART" id="SM00490">
    <property type="entry name" value="HELICc"/>
    <property type="match status" value="1"/>
</dbReference>
<keyword evidence="1" id="KW-0378">Hydrolase</keyword>
<dbReference type="CDD" id="cd18793">
    <property type="entry name" value="SF2_C_SNF"/>
    <property type="match status" value="1"/>
</dbReference>
<gene>
    <name evidence="4" type="ORF">SAMN05444126_12034</name>
</gene>
<dbReference type="PANTHER" id="PTHR10799">
    <property type="entry name" value="SNF2/RAD54 HELICASE FAMILY"/>
    <property type="match status" value="1"/>
</dbReference>
<dbReference type="STRING" id="1464123.SAMN05444126_12034"/>
<dbReference type="Pfam" id="PF00271">
    <property type="entry name" value="Helicase_C"/>
    <property type="match status" value="1"/>
</dbReference>
<evidence type="ECO:0000259" key="3">
    <source>
        <dbReference type="PROSITE" id="PS51194"/>
    </source>
</evidence>
<dbReference type="Proteomes" id="UP000199318">
    <property type="component" value="Unassembled WGS sequence"/>
</dbReference>
<keyword evidence="5" id="KW-1185">Reference proteome</keyword>
<dbReference type="InterPro" id="IPR014001">
    <property type="entry name" value="Helicase_ATP-bd"/>
</dbReference>
<reference evidence="5" key="1">
    <citation type="submission" date="2016-10" db="EMBL/GenBank/DDBJ databases">
        <authorList>
            <person name="de Groot N.N."/>
        </authorList>
    </citation>
    <scope>NUCLEOTIDE SEQUENCE [LARGE SCALE GENOMIC DNA]</scope>
    <source>
        <strain evidence="5">10nlg</strain>
    </source>
</reference>
<dbReference type="InterPro" id="IPR022138">
    <property type="entry name" value="DUF3670"/>
</dbReference>
<dbReference type="AlphaFoldDB" id="A0A1H9VFU5"/>
<comment type="caution">
    <text evidence="4">The sequence shown here is derived from an EMBL/GenBank/DDBJ whole genome shotgun (WGS) entry which is preliminary data.</text>
</comment>
<keyword evidence="4" id="KW-0347">Helicase</keyword>
<evidence type="ECO:0000256" key="1">
    <source>
        <dbReference type="ARBA" id="ARBA00022801"/>
    </source>
</evidence>
<dbReference type="InterPro" id="IPR027417">
    <property type="entry name" value="P-loop_NTPase"/>
</dbReference>
<accession>A0A1H9VFU5</accession>
<dbReference type="InterPro" id="IPR049730">
    <property type="entry name" value="SNF2/RAD54-like_C"/>
</dbReference>
<dbReference type="OrthoDB" id="9760715at2"/>
<dbReference type="Gene3D" id="3.40.50.300">
    <property type="entry name" value="P-loop containing nucleotide triphosphate hydrolases"/>
    <property type="match status" value="1"/>
</dbReference>
<dbReference type="SUPFAM" id="SSF52540">
    <property type="entry name" value="P-loop containing nucleoside triphosphate hydrolases"/>
    <property type="match status" value="2"/>
</dbReference>
<dbReference type="Pfam" id="PF12419">
    <property type="entry name" value="DUF3670"/>
    <property type="match status" value="1"/>
</dbReference>
<protein>
    <submittedName>
        <fullName evidence="4">Superfamily II DNA or RNA helicase, SNF2 family</fullName>
    </submittedName>
</protein>
<dbReference type="InterPro" id="IPR000330">
    <property type="entry name" value="SNF2_N"/>
</dbReference>
<dbReference type="EMBL" id="FOGV01000020">
    <property type="protein sequence ID" value="SES20344.1"/>
    <property type="molecule type" value="Genomic_DNA"/>
</dbReference>
<name>A0A1H9VFU5_9BACI</name>
<dbReference type="GO" id="GO:0016787">
    <property type="term" value="F:hydrolase activity"/>
    <property type="evidence" value="ECO:0007669"/>
    <property type="project" value="UniProtKB-KW"/>
</dbReference>
<dbReference type="SMART" id="SM00487">
    <property type="entry name" value="DEXDc"/>
    <property type="match status" value="1"/>
</dbReference>
<dbReference type="GO" id="GO:0005524">
    <property type="term" value="F:ATP binding"/>
    <property type="evidence" value="ECO:0007669"/>
    <property type="project" value="InterPro"/>
</dbReference>
<evidence type="ECO:0000313" key="5">
    <source>
        <dbReference type="Proteomes" id="UP000199318"/>
    </source>
</evidence>
<feature type="domain" description="Helicase C-terminal" evidence="3">
    <location>
        <begin position="745"/>
        <end position="903"/>
    </location>
</feature>
<proteinExistence type="predicted"/>
<dbReference type="InterPro" id="IPR038718">
    <property type="entry name" value="SNF2-like_sf"/>
</dbReference>
<dbReference type="Gene3D" id="3.40.50.10810">
    <property type="entry name" value="Tandem AAA-ATPase domain"/>
    <property type="match status" value="1"/>
</dbReference>
<dbReference type="InterPro" id="IPR001650">
    <property type="entry name" value="Helicase_C-like"/>
</dbReference>
<dbReference type="GO" id="GO:0004386">
    <property type="term" value="F:helicase activity"/>
    <property type="evidence" value="ECO:0007669"/>
    <property type="project" value="UniProtKB-KW"/>
</dbReference>
<organism evidence="4 5">
    <name type="scientific">Salisediminibacterium halotolerans</name>
    <dbReference type="NCBI Taxonomy" id="517425"/>
    <lineage>
        <taxon>Bacteria</taxon>
        <taxon>Bacillati</taxon>
        <taxon>Bacillota</taxon>
        <taxon>Bacilli</taxon>
        <taxon>Bacillales</taxon>
        <taxon>Bacillaceae</taxon>
        <taxon>Salisediminibacterium</taxon>
    </lineage>
</organism>
<dbReference type="PROSITE" id="PS51194">
    <property type="entry name" value="HELICASE_CTER"/>
    <property type="match status" value="1"/>
</dbReference>
<sequence length="912" mass="105132">MTSLPSIIMTTQNNSALIGLKPKDPSTYRRKEVLRWKQELFRADKDSFYGIRYDISSDAKGSYYVEIPFADTFRVAAMLAEKFPLLQADNLLQLRYKIAQFAIEPSANGCWQFHDLCPLFSAELADRLIRSELETSEAFKQKLSRFYRQVQDLNISAYTENWLHTLAHGGRHDSVSFEALNVAQKLWRNPNSHVFQFLYVLSPPAHGDNIWSVKPFIKDLISRQIVSIDDILKGLHPFHENPLPYIRSLHKLLTKLQPITVNIDSARANLTLQKSDVVSFLEKDVTLFENNGIELYIPDFLKKQIQPEATGSFHPQIEDKTSAAQRPPVNGKLAWQITLDQSAVDIETLRSLVEQQIELIQIQTSWVRFDLDAAARLVENIDRLSHDLPEEVIYQSVRESLTGTNEKHKRFHPGMQINIPEINEWLTPQADRSAPSIPGEWEEKMFPHQKEGVSWLLHMNKIGFGACLADDMGLGKTLQATVFLSLVQSSEEPSLILVPSSLLHHWKQELNSFSPDLPVRLYTGSPADRKTRFNNGPGGTVWVCSYTTALNDIGVLKQTGWQNIIFDEAQTLKNHRSKLHRAVKTLACKQRIALTGTPVENYPEDIWSLMDVLNPGYLHDKSWFYDQYVKHASKDEQKENFQQLRQIIQPFIFRRTKTDLKDQFQLTDKSIVHHCVSLSTEQMTMYKAVADQFIQEMNDVSAEARPRCIFKAMTQLKQICNHPGQLCKERGAGRFRSNRSPKWDQAVELIEYWKRKGKKGLVFTQYRYSGELFRDYARENWRIDIPFYHGGLSERGRQEILDLFKHAEDLPFMVISLRAGGVGLNLTEASEVLHFDRWWNPAVENQATDRIHRFGQTEHVRIHTITATGTIEERITEIIDQKEEMQDSIIDGEAAPLWTLADEELIRLFQYQ</sequence>
<dbReference type="Pfam" id="PF00176">
    <property type="entry name" value="SNF2-rel_dom"/>
    <property type="match status" value="1"/>
</dbReference>
<keyword evidence="4" id="KW-0067">ATP-binding</keyword>
<evidence type="ECO:0000259" key="2">
    <source>
        <dbReference type="PROSITE" id="PS51192"/>
    </source>
</evidence>
<dbReference type="RefSeq" id="WP_143057156.1">
    <property type="nucleotide sequence ID" value="NZ_FOGV01000020.1"/>
</dbReference>
<keyword evidence="4" id="KW-0547">Nucleotide-binding</keyword>
<dbReference type="PROSITE" id="PS51192">
    <property type="entry name" value="HELICASE_ATP_BIND_1"/>
    <property type="match status" value="1"/>
</dbReference>